<gene>
    <name evidence="1" type="ORF">CC80DRAFT_143185</name>
</gene>
<protein>
    <submittedName>
        <fullName evidence="1">Uncharacterized protein</fullName>
    </submittedName>
</protein>
<keyword evidence="2" id="KW-1185">Reference proteome</keyword>
<sequence length="188" mass="21020">MRACIEHSVPIWPLDGGAPMGSGFLICEVRRTGAFVECPCTEVWMACRRQEDRLSSARLAVKEKGCLHDINPHRRSFHIGNALLLSSAHWLFTTHRRRLLALTLHWLFGAHCQKSSRARFAQQAPWYNTGAARETRYAAFTSCLHDRLGQACAGERRVPEQALASPVWGRTGFASLGARPSRGELSTH</sequence>
<organism evidence="1 2">
    <name type="scientific">Byssothecium circinans</name>
    <dbReference type="NCBI Taxonomy" id="147558"/>
    <lineage>
        <taxon>Eukaryota</taxon>
        <taxon>Fungi</taxon>
        <taxon>Dikarya</taxon>
        <taxon>Ascomycota</taxon>
        <taxon>Pezizomycotina</taxon>
        <taxon>Dothideomycetes</taxon>
        <taxon>Pleosporomycetidae</taxon>
        <taxon>Pleosporales</taxon>
        <taxon>Massarineae</taxon>
        <taxon>Massarinaceae</taxon>
        <taxon>Byssothecium</taxon>
    </lineage>
</organism>
<accession>A0A6A5TLP4</accession>
<evidence type="ECO:0000313" key="2">
    <source>
        <dbReference type="Proteomes" id="UP000800035"/>
    </source>
</evidence>
<proteinExistence type="predicted"/>
<dbReference type="Proteomes" id="UP000800035">
    <property type="component" value="Unassembled WGS sequence"/>
</dbReference>
<evidence type="ECO:0000313" key="1">
    <source>
        <dbReference type="EMBL" id="KAF1953645.1"/>
    </source>
</evidence>
<name>A0A6A5TLP4_9PLEO</name>
<dbReference type="AlphaFoldDB" id="A0A6A5TLP4"/>
<reference evidence="1" key="1">
    <citation type="journal article" date="2020" name="Stud. Mycol.">
        <title>101 Dothideomycetes genomes: a test case for predicting lifestyles and emergence of pathogens.</title>
        <authorList>
            <person name="Haridas S."/>
            <person name="Albert R."/>
            <person name="Binder M."/>
            <person name="Bloem J."/>
            <person name="Labutti K."/>
            <person name="Salamov A."/>
            <person name="Andreopoulos B."/>
            <person name="Baker S."/>
            <person name="Barry K."/>
            <person name="Bills G."/>
            <person name="Bluhm B."/>
            <person name="Cannon C."/>
            <person name="Castanera R."/>
            <person name="Culley D."/>
            <person name="Daum C."/>
            <person name="Ezra D."/>
            <person name="Gonzalez J."/>
            <person name="Henrissat B."/>
            <person name="Kuo A."/>
            <person name="Liang C."/>
            <person name="Lipzen A."/>
            <person name="Lutzoni F."/>
            <person name="Magnuson J."/>
            <person name="Mondo S."/>
            <person name="Nolan M."/>
            <person name="Ohm R."/>
            <person name="Pangilinan J."/>
            <person name="Park H.-J."/>
            <person name="Ramirez L."/>
            <person name="Alfaro M."/>
            <person name="Sun H."/>
            <person name="Tritt A."/>
            <person name="Yoshinaga Y."/>
            <person name="Zwiers L.-H."/>
            <person name="Turgeon B."/>
            <person name="Goodwin S."/>
            <person name="Spatafora J."/>
            <person name="Crous P."/>
            <person name="Grigoriev I."/>
        </authorList>
    </citation>
    <scope>NUCLEOTIDE SEQUENCE</scope>
    <source>
        <strain evidence="1">CBS 675.92</strain>
    </source>
</reference>
<dbReference type="EMBL" id="ML977003">
    <property type="protein sequence ID" value="KAF1953645.1"/>
    <property type="molecule type" value="Genomic_DNA"/>
</dbReference>